<dbReference type="SUPFAM" id="SSF52540">
    <property type="entry name" value="P-loop containing nucleoside triphosphate hydrolases"/>
    <property type="match status" value="1"/>
</dbReference>
<dbReference type="CDD" id="cd03230">
    <property type="entry name" value="ABC_DR_subfamily_A"/>
    <property type="match status" value="1"/>
</dbReference>
<dbReference type="Proteomes" id="UP000319342">
    <property type="component" value="Chromosome"/>
</dbReference>
<dbReference type="PANTHER" id="PTHR42939">
    <property type="entry name" value="ABC TRANSPORTER ATP-BINDING PROTEIN ALBC-RELATED"/>
    <property type="match status" value="1"/>
</dbReference>
<evidence type="ECO:0000313" key="6">
    <source>
        <dbReference type="Proteomes" id="UP000319342"/>
    </source>
</evidence>
<keyword evidence="1" id="KW-0813">Transport</keyword>
<evidence type="ECO:0000256" key="3">
    <source>
        <dbReference type="ARBA" id="ARBA00022840"/>
    </source>
</evidence>
<accession>A0A518CY58</accession>
<evidence type="ECO:0000256" key="2">
    <source>
        <dbReference type="ARBA" id="ARBA00022741"/>
    </source>
</evidence>
<keyword evidence="3 5" id="KW-0067">ATP-binding</keyword>
<dbReference type="EC" id="3.6.3.-" evidence="5"/>
<dbReference type="AlphaFoldDB" id="A0A518CY58"/>
<sequence>MLEARGLRRTYGEVVALAGLDLRVEPGEVYALLGPNGAGKTTTVQLFLGFERPSAGTATIDGIDTAAEPLRARQRVAYVPDQVRLYPRFTAIENLAYLARLATGQRLERGAADALYDRVGLAREARDRRVGTFSKGMRQRVGIAAALAKGAGCLLLDEPTTGLDPRASNEFATLLRELADGQGLAILMATHDVFRSATSGDRIGVLVAGELALEVNGADVEPSELERLYLETVYAPPGTARP</sequence>
<evidence type="ECO:0000256" key="1">
    <source>
        <dbReference type="ARBA" id="ARBA00022448"/>
    </source>
</evidence>
<reference evidence="5 6" key="1">
    <citation type="submission" date="2019-02" db="EMBL/GenBank/DDBJ databases">
        <title>Deep-cultivation of Planctomycetes and their phenomic and genomic characterization uncovers novel biology.</title>
        <authorList>
            <person name="Wiegand S."/>
            <person name="Jogler M."/>
            <person name="Boedeker C."/>
            <person name="Pinto D."/>
            <person name="Vollmers J."/>
            <person name="Rivas-Marin E."/>
            <person name="Kohn T."/>
            <person name="Peeters S.H."/>
            <person name="Heuer A."/>
            <person name="Rast P."/>
            <person name="Oberbeckmann S."/>
            <person name="Bunk B."/>
            <person name="Jeske O."/>
            <person name="Meyerdierks A."/>
            <person name="Storesund J.E."/>
            <person name="Kallscheuer N."/>
            <person name="Luecker S."/>
            <person name="Lage O.M."/>
            <person name="Pohl T."/>
            <person name="Merkel B.J."/>
            <person name="Hornburger P."/>
            <person name="Mueller R.-W."/>
            <person name="Bruemmer F."/>
            <person name="Labrenz M."/>
            <person name="Spormann A.M."/>
            <person name="Op den Camp H."/>
            <person name="Overmann J."/>
            <person name="Amann R."/>
            <person name="Jetten M.S.M."/>
            <person name="Mascher T."/>
            <person name="Medema M.H."/>
            <person name="Devos D.P."/>
            <person name="Kaster A.-K."/>
            <person name="Ovreas L."/>
            <person name="Rohde M."/>
            <person name="Galperin M.Y."/>
            <person name="Jogler C."/>
        </authorList>
    </citation>
    <scope>NUCLEOTIDE SEQUENCE [LARGE SCALE GENOMIC DNA]</scope>
    <source>
        <strain evidence="5 6">Pla163</strain>
    </source>
</reference>
<dbReference type="PANTHER" id="PTHR42939:SF1">
    <property type="entry name" value="ABC TRANSPORTER ATP-BINDING PROTEIN ALBC-RELATED"/>
    <property type="match status" value="1"/>
</dbReference>
<dbReference type="RefSeq" id="WP_145185111.1">
    <property type="nucleotide sequence ID" value="NZ_CP036290.1"/>
</dbReference>
<organism evidence="5 6">
    <name type="scientific">Rohdeia mirabilis</name>
    <dbReference type="NCBI Taxonomy" id="2528008"/>
    <lineage>
        <taxon>Bacteria</taxon>
        <taxon>Pseudomonadati</taxon>
        <taxon>Planctomycetota</taxon>
        <taxon>Planctomycetia</taxon>
        <taxon>Planctomycetia incertae sedis</taxon>
        <taxon>Rohdeia</taxon>
    </lineage>
</organism>
<dbReference type="GO" id="GO:0016887">
    <property type="term" value="F:ATP hydrolysis activity"/>
    <property type="evidence" value="ECO:0007669"/>
    <property type="project" value="InterPro"/>
</dbReference>
<dbReference type="SMART" id="SM00382">
    <property type="entry name" value="AAA"/>
    <property type="match status" value="1"/>
</dbReference>
<dbReference type="InterPro" id="IPR003439">
    <property type="entry name" value="ABC_transporter-like_ATP-bd"/>
</dbReference>
<dbReference type="InterPro" id="IPR051782">
    <property type="entry name" value="ABC_Transporter_VariousFunc"/>
</dbReference>
<keyword evidence="6" id="KW-1185">Reference proteome</keyword>
<name>A0A518CY58_9BACT</name>
<dbReference type="OrthoDB" id="9795548at2"/>
<evidence type="ECO:0000313" key="5">
    <source>
        <dbReference type="EMBL" id="QDU84136.1"/>
    </source>
</evidence>
<gene>
    <name evidence="5" type="primary">drrA_1</name>
    <name evidence="5" type="ORF">Pla163_12400</name>
</gene>
<proteinExistence type="predicted"/>
<feature type="domain" description="ABC transporter" evidence="4">
    <location>
        <begin position="2"/>
        <end position="233"/>
    </location>
</feature>
<dbReference type="Gene3D" id="3.40.50.300">
    <property type="entry name" value="P-loop containing nucleotide triphosphate hydrolases"/>
    <property type="match status" value="1"/>
</dbReference>
<dbReference type="Pfam" id="PF00005">
    <property type="entry name" value="ABC_tran"/>
    <property type="match status" value="1"/>
</dbReference>
<dbReference type="GO" id="GO:0005524">
    <property type="term" value="F:ATP binding"/>
    <property type="evidence" value="ECO:0007669"/>
    <property type="project" value="UniProtKB-KW"/>
</dbReference>
<dbReference type="InterPro" id="IPR003593">
    <property type="entry name" value="AAA+_ATPase"/>
</dbReference>
<keyword evidence="5" id="KW-0378">Hydrolase</keyword>
<evidence type="ECO:0000259" key="4">
    <source>
        <dbReference type="PROSITE" id="PS50893"/>
    </source>
</evidence>
<dbReference type="PROSITE" id="PS00211">
    <property type="entry name" value="ABC_TRANSPORTER_1"/>
    <property type="match status" value="1"/>
</dbReference>
<dbReference type="EMBL" id="CP036290">
    <property type="protein sequence ID" value="QDU84136.1"/>
    <property type="molecule type" value="Genomic_DNA"/>
</dbReference>
<dbReference type="InterPro" id="IPR017871">
    <property type="entry name" value="ABC_transporter-like_CS"/>
</dbReference>
<dbReference type="PROSITE" id="PS50893">
    <property type="entry name" value="ABC_TRANSPORTER_2"/>
    <property type="match status" value="1"/>
</dbReference>
<dbReference type="InterPro" id="IPR027417">
    <property type="entry name" value="P-loop_NTPase"/>
</dbReference>
<protein>
    <submittedName>
        <fullName evidence="5">Daunorubicin/doxorubicin resistance ATP-binding protein DrrA</fullName>
        <ecNumber evidence="5">3.6.3.-</ecNumber>
    </submittedName>
</protein>
<keyword evidence="2" id="KW-0547">Nucleotide-binding</keyword>